<accession>A0A090WWQ6</accession>
<gene>
    <name evidence="2" type="ORF">JCM19302_1247</name>
</gene>
<dbReference type="PANTHER" id="PTHR34512">
    <property type="entry name" value="CELL SURFACE PROTEIN"/>
    <property type="match status" value="1"/>
</dbReference>
<evidence type="ECO:0000259" key="1">
    <source>
        <dbReference type="PROSITE" id="PS50927"/>
    </source>
</evidence>
<dbReference type="Gene3D" id="2.130.10.10">
    <property type="entry name" value="YVTN repeat-like/Quinoprotein amine dehydrogenase"/>
    <property type="match status" value="2"/>
</dbReference>
<protein>
    <submittedName>
        <fullName evidence="2">Serine/threonine protein kinase-related protein</fullName>
    </submittedName>
</protein>
<sequence length="581" mass="64400">MVWNVTPEAFISGEPVSDDTYTYLSGTKGDYYKINKITGKTIWKKHLNVPLYGDLSIGKTLVYIQGKNGNLFAIDKNDGSVSWEFNSKVPEERAYFYYSQGVEKNNVLYIGTASKKIYAINTLNGKLLWEVDTKDWIRSKPVLVNNNLYFASLSGEMVAIDISGNTPKTMWSNKISDHGIMANLAGNKSIILAIDNNMWMHGINPNTGQEVWRESVLDGQWVDNKFYASDEITGQQSSPTIVDDILYIAGPDGFLNAVDVNTGKEKWKFELASNVSPSPTVAHGMVFVGQTYNSYNEYYALDKNTGEIKWKTEAFGPVWISPVEANGLMFLGNMIGDFFAFDPLNGDIKWSYRTANDTPYKDKSLEFKSGHGWPPGVYCNPAVEGNVVYTGSWAGFYYAFDQKTGKLLWKSKTQPDSTLGGLPDSSAPVLHKNYLYVQKAGREIAAINKNSGKIEWAWEAPVGFLQNGTVAAHGNMFFGSAVRQVTTLPYNATIFAFTDVENGGKLQWQYKGGGGLTAPVITKDKLVFGSSADPFMTCLDPKTGNVIWRTYVGGIMLESVPAIYGNKVYALIKNGYLYAIK</sequence>
<dbReference type="SMART" id="SM00564">
    <property type="entry name" value="PQQ"/>
    <property type="match status" value="9"/>
</dbReference>
<dbReference type="Gene3D" id="2.40.10.480">
    <property type="match status" value="1"/>
</dbReference>
<dbReference type="AlphaFoldDB" id="A0A090WWQ6"/>
<dbReference type="InterPro" id="IPR001480">
    <property type="entry name" value="Bulb-type_lectin_dom"/>
</dbReference>
<feature type="domain" description="Bulb-type lectin" evidence="1">
    <location>
        <begin position="1"/>
        <end position="86"/>
    </location>
</feature>
<keyword evidence="2" id="KW-0723">Serine/threonine-protein kinase</keyword>
<dbReference type="InterPro" id="IPR011047">
    <property type="entry name" value="Quinoprotein_ADH-like_sf"/>
</dbReference>
<name>A0A090WWQ6_9FLAO</name>
<dbReference type="PROSITE" id="PS50927">
    <property type="entry name" value="BULB_LECTIN"/>
    <property type="match status" value="1"/>
</dbReference>
<dbReference type="SUPFAM" id="SSF50998">
    <property type="entry name" value="Quinoprotein alcohol dehydrogenase-like"/>
    <property type="match status" value="3"/>
</dbReference>
<proteinExistence type="predicted"/>
<comment type="caution">
    <text evidence="2">The sequence shown here is derived from an EMBL/GenBank/DDBJ whole genome shotgun (WGS) entry which is preliminary data.</text>
</comment>
<evidence type="ECO:0000313" key="2">
    <source>
        <dbReference type="EMBL" id="GAL71807.1"/>
    </source>
</evidence>
<keyword evidence="2" id="KW-0808">Transferase</keyword>
<evidence type="ECO:0000313" key="3">
    <source>
        <dbReference type="Proteomes" id="UP000029646"/>
    </source>
</evidence>
<keyword evidence="2" id="KW-0418">Kinase</keyword>
<organism evidence="2 3">
    <name type="scientific">Jejuia pallidilutea</name>
    <dbReference type="NCBI Taxonomy" id="504487"/>
    <lineage>
        <taxon>Bacteria</taxon>
        <taxon>Pseudomonadati</taxon>
        <taxon>Bacteroidota</taxon>
        <taxon>Flavobacteriia</taxon>
        <taxon>Flavobacteriales</taxon>
        <taxon>Flavobacteriaceae</taxon>
        <taxon>Jejuia</taxon>
    </lineage>
</organism>
<dbReference type="InterPro" id="IPR002372">
    <property type="entry name" value="PQQ_rpt_dom"/>
</dbReference>
<dbReference type="GO" id="GO:0004674">
    <property type="term" value="F:protein serine/threonine kinase activity"/>
    <property type="evidence" value="ECO:0007669"/>
    <property type="project" value="UniProtKB-KW"/>
</dbReference>
<dbReference type="PANTHER" id="PTHR34512:SF30">
    <property type="entry name" value="OUTER MEMBRANE PROTEIN ASSEMBLY FACTOR BAMB"/>
    <property type="match status" value="1"/>
</dbReference>
<dbReference type="InterPro" id="IPR018391">
    <property type="entry name" value="PQQ_b-propeller_rpt"/>
</dbReference>
<dbReference type="EMBL" id="BBNS01000016">
    <property type="protein sequence ID" value="GAL71807.1"/>
    <property type="molecule type" value="Genomic_DNA"/>
</dbReference>
<dbReference type="Proteomes" id="UP000029646">
    <property type="component" value="Unassembled WGS sequence"/>
</dbReference>
<dbReference type="Pfam" id="PF13360">
    <property type="entry name" value="PQQ_2"/>
    <property type="match status" value="4"/>
</dbReference>
<dbReference type="InterPro" id="IPR015943">
    <property type="entry name" value="WD40/YVTN_repeat-like_dom_sf"/>
</dbReference>
<reference evidence="2 3" key="1">
    <citation type="journal article" date="2014" name="Genome Announc.">
        <title>Draft Genome Sequence of Marine Flavobacterium Jejuia pallidilutea Strain 11shimoA1 and Pigmentation Mutants.</title>
        <authorList>
            <person name="Takatani N."/>
            <person name="Nakanishi M."/>
            <person name="Meirelles P."/>
            <person name="Mino S."/>
            <person name="Suda W."/>
            <person name="Oshima K."/>
            <person name="Hattori M."/>
            <person name="Ohkuma M."/>
            <person name="Hosokawa M."/>
            <person name="Miyashita K."/>
            <person name="Thompson F.L."/>
            <person name="Niwa A."/>
            <person name="Sawabe T."/>
            <person name="Sawabe T."/>
        </authorList>
    </citation>
    <scope>NUCLEOTIDE SEQUENCE [LARGE SCALE GENOMIC DNA]</scope>
    <source>
        <strain evidence="3">JCM19302</strain>
    </source>
</reference>
<dbReference type="RefSeq" id="WP_042248793.1">
    <property type="nucleotide sequence ID" value="NZ_BBNS01000016.1"/>
</dbReference>